<name>A0A177BEZ2_9BILA</name>
<sequence length="98" mass="11157">MKEKDEIKQFDFRIIPPQYLPTICNNNKKNNLYFAALLVIIIGILCLIPGSFLYFFYGDSNESLELEGLVLLIISASLIFLSMLLFTINCLILCKSDS</sequence>
<protein>
    <submittedName>
        <fullName evidence="2">Uncharacterized protein</fullName>
    </submittedName>
</protein>
<comment type="caution">
    <text evidence="2">The sequence shown here is derived from an EMBL/GenBank/DDBJ whole genome shotgun (WGS) entry which is preliminary data.</text>
</comment>
<keyword evidence="1" id="KW-0812">Transmembrane</keyword>
<feature type="transmembrane region" description="Helical" evidence="1">
    <location>
        <begin position="69"/>
        <end position="94"/>
    </location>
</feature>
<evidence type="ECO:0000313" key="2">
    <source>
        <dbReference type="EMBL" id="OAF72141.1"/>
    </source>
</evidence>
<keyword evidence="1" id="KW-1133">Transmembrane helix</keyword>
<organism evidence="2 3">
    <name type="scientific">Intoshia linei</name>
    <dbReference type="NCBI Taxonomy" id="1819745"/>
    <lineage>
        <taxon>Eukaryota</taxon>
        <taxon>Metazoa</taxon>
        <taxon>Spiralia</taxon>
        <taxon>Lophotrochozoa</taxon>
        <taxon>Mesozoa</taxon>
        <taxon>Orthonectida</taxon>
        <taxon>Rhopaluridae</taxon>
        <taxon>Intoshia</taxon>
    </lineage>
</organism>
<accession>A0A177BEZ2</accession>
<evidence type="ECO:0000256" key="1">
    <source>
        <dbReference type="SAM" id="Phobius"/>
    </source>
</evidence>
<reference evidence="2 3" key="1">
    <citation type="submission" date="2016-04" db="EMBL/GenBank/DDBJ databases">
        <title>The genome of Intoshia linei affirms orthonectids as highly simplified spiralians.</title>
        <authorList>
            <person name="Mikhailov K.V."/>
            <person name="Slusarev G.S."/>
            <person name="Nikitin M.A."/>
            <person name="Logacheva M.D."/>
            <person name="Penin A."/>
            <person name="Aleoshin V."/>
            <person name="Panchin Y.V."/>
        </authorList>
    </citation>
    <scope>NUCLEOTIDE SEQUENCE [LARGE SCALE GENOMIC DNA]</scope>
    <source>
        <strain evidence="2">Intl2013</strain>
        <tissue evidence="2">Whole animal</tissue>
    </source>
</reference>
<dbReference type="EMBL" id="LWCA01000003">
    <property type="protein sequence ID" value="OAF72141.1"/>
    <property type="molecule type" value="Genomic_DNA"/>
</dbReference>
<proteinExistence type="predicted"/>
<dbReference type="AlphaFoldDB" id="A0A177BEZ2"/>
<keyword evidence="1" id="KW-0472">Membrane</keyword>
<dbReference type="Proteomes" id="UP000078046">
    <property type="component" value="Unassembled WGS sequence"/>
</dbReference>
<evidence type="ECO:0000313" key="3">
    <source>
        <dbReference type="Proteomes" id="UP000078046"/>
    </source>
</evidence>
<gene>
    <name evidence="2" type="ORF">A3Q56_00082</name>
</gene>
<keyword evidence="3" id="KW-1185">Reference proteome</keyword>
<feature type="transmembrane region" description="Helical" evidence="1">
    <location>
        <begin position="32"/>
        <end position="57"/>
    </location>
</feature>